<evidence type="ECO:0000313" key="1">
    <source>
        <dbReference type="EMBL" id="AFX98768.1"/>
    </source>
</evidence>
<reference evidence="1 2" key="1">
    <citation type="journal article" date="2012" name="Proc. Natl. Acad. Sci. U.S.A.">
        <title>Genome streamlining and chemical defense in a coral reef symbiosis.</title>
        <authorList>
            <person name="Kwan J.C."/>
            <person name="Donia M.S."/>
            <person name="Han A.W."/>
            <person name="Hirose E."/>
            <person name="Haygood M.G."/>
            <person name="Schmidt E.W."/>
        </authorList>
    </citation>
    <scope>NUCLEOTIDE SEQUENCE [LARGE SCALE GENOMIC DNA]</scope>
    <source>
        <strain evidence="1 2">L2</strain>
    </source>
</reference>
<evidence type="ECO:0000313" key="2">
    <source>
        <dbReference type="Proteomes" id="UP000010077"/>
    </source>
</evidence>
<protein>
    <submittedName>
        <fullName evidence="1">Uncharacterized protein</fullName>
    </submittedName>
</protein>
<keyword evidence="2" id="KW-1185">Reference proteome</keyword>
<gene>
    <name evidence="1" type="ORF">A1OE_577</name>
</gene>
<proteinExistence type="predicted"/>
<name>K7Z428_9PROT</name>
<organism evidence="1 2">
    <name type="scientific">Candidatus Endolissoclinum faulkneri L2</name>
    <dbReference type="NCBI Taxonomy" id="1193729"/>
    <lineage>
        <taxon>Bacteria</taxon>
        <taxon>Pseudomonadati</taxon>
        <taxon>Pseudomonadota</taxon>
        <taxon>Alphaproteobacteria</taxon>
        <taxon>Rhodospirillales</taxon>
        <taxon>Rhodospirillaceae</taxon>
        <taxon>Candidatus Endolissoclinum</taxon>
    </lineage>
</organism>
<sequence length="37" mass="4195">MLITNHCFNCTINIIVNNKLFSIFDNIVCVPQIKSLA</sequence>
<dbReference type="Proteomes" id="UP000010077">
    <property type="component" value="Chromosome"/>
</dbReference>
<accession>K7Z428</accession>
<dbReference type="HOGENOM" id="CLU_3341673_0_0_5"/>
<dbReference type="KEGG" id="thal:A1OE_577"/>
<dbReference type="EMBL" id="CP003539">
    <property type="protein sequence ID" value="AFX98768.1"/>
    <property type="molecule type" value="Genomic_DNA"/>
</dbReference>
<dbReference type="AlphaFoldDB" id="K7Z428"/>